<evidence type="ECO:0000256" key="1">
    <source>
        <dbReference type="ARBA" id="ARBA00006594"/>
    </source>
</evidence>
<dbReference type="Gene3D" id="3.40.50.150">
    <property type="entry name" value="Vaccinia Virus protein VP39"/>
    <property type="match status" value="2"/>
</dbReference>
<dbReference type="InterPro" id="IPR002941">
    <property type="entry name" value="DNA_methylase_N4/N6"/>
</dbReference>
<proteinExistence type="inferred from homology"/>
<reference evidence="5" key="1">
    <citation type="submission" date="2022-09" db="EMBL/GenBank/DDBJ databases">
        <title>Actin cytoskeleton and complex cell architecture in an #Asgard archaeon.</title>
        <authorList>
            <person name="Ponce Toledo R.I."/>
            <person name="Schleper C."/>
            <person name="Rodrigues Oliveira T."/>
            <person name="Wollweber F."/>
            <person name="Xu J."/>
            <person name="Rittmann S."/>
            <person name="Klingl A."/>
            <person name="Pilhofer M."/>
        </authorList>
    </citation>
    <scope>NUCLEOTIDE SEQUENCE</scope>
    <source>
        <strain evidence="5">B-35</strain>
    </source>
</reference>
<feature type="domain" description="DNA methylase N-4/N-6" evidence="4">
    <location>
        <begin position="31"/>
        <end position="84"/>
    </location>
</feature>
<comment type="similarity">
    <text evidence="1">Belongs to the N(4)/N(6)-methyltransferase family.</text>
</comment>
<gene>
    <name evidence="5" type="ORF">NEF87_002179</name>
</gene>
<dbReference type="EMBL" id="CP104013">
    <property type="protein sequence ID" value="UYP45894.1"/>
    <property type="molecule type" value="Genomic_DNA"/>
</dbReference>
<feature type="domain" description="DNA methylase N-4/N-6" evidence="4">
    <location>
        <begin position="372"/>
        <end position="587"/>
    </location>
</feature>
<evidence type="ECO:0000259" key="4">
    <source>
        <dbReference type="Pfam" id="PF01555"/>
    </source>
</evidence>
<protein>
    <recommendedName>
        <fullName evidence="4">DNA methylase N-4/N-6 domain-containing protein</fullName>
    </recommendedName>
</protein>
<dbReference type="SUPFAM" id="SSF53335">
    <property type="entry name" value="S-adenosyl-L-methionine-dependent methyltransferases"/>
    <property type="match status" value="2"/>
</dbReference>
<dbReference type="Proteomes" id="UP001208689">
    <property type="component" value="Chromosome"/>
</dbReference>
<accession>A0ABY6HQW5</accession>
<dbReference type="PROSITE" id="PS00092">
    <property type="entry name" value="N6_MTASE"/>
    <property type="match status" value="1"/>
</dbReference>
<keyword evidence="2" id="KW-0489">Methyltransferase</keyword>
<dbReference type="InterPro" id="IPR029063">
    <property type="entry name" value="SAM-dependent_MTases_sf"/>
</dbReference>
<evidence type="ECO:0000256" key="3">
    <source>
        <dbReference type="ARBA" id="ARBA00022679"/>
    </source>
</evidence>
<keyword evidence="6" id="KW-1185">Reference proteome</keyword>
<evidence type="ECO:0000256" key="2">
    <source>
        <dbReference type="ARBA" id="ARBA00022603"/>
    </source>
</evidence>
<keyword evidence="3" id="KW-0808">Transferase</keyword>
<dbReference type="Pfam" id="PF01555">
    <property type="entry name" value="N6_N4_Mtase"/>
    <property type="match status" value="2"/>
</dbReference>
<evidence type="ECO:0000313" key="6">
    <source>
        <dbReference type="Proteomes" id="UP001208689"/>
    </source>
</evidence>
<name>A0ABY6HQW5_9ARCH</name>
<sequence length="664" mass="77454">MAHEKKEDIISDLEQDYIILPKTHSSMYLMHKYWARKPANIVSSYINRYCPLNGIVLDPFLGSGVTVLESIFAGRKAIGIDINPMSQFICKNSGIRVDLKKMQDCFTFLQTQIVENSSLYHDLFQFNCPICGQSAILTHLIRKNDGLEKVDEIEEVRYQCSKCKEIIVNSSQNTSYLEKTFTTILEREKFAQNLINTKRINPPLFNFKYTNEVPFLQLRHNLRSNNGLDMLFSKRNLVFLTYLRDLIINLPTPFTDLSEIFMFVFSSAIGQASKMVWVIDKRNGKKLKKKQVGSWTHHFFWDPSSYFEVNPWNCFCERFKKILRGKNDSNQRNLQSSLKFSLADSFSTLSVETPVFLLNISSSSLPIPDASIDFIFTDPPYGDSIQYGELSSLWGAWLNMNMEKFISQIEAEEIVINSKQGKKIDFYQDRLTQVFSEMHRVLKPERFMIITFHNTSLKIRNALISSVVNSSFLLKQILFQLPPRVSIKSMLHYNGSPIGDYYIRFQKPKNHEDYLTQRENSQKKFSDEQIINKISTCIQKILFHRGEPTSFIWISNLIDEFLFEQGLFPMANLEKFMELVKKLPIFSINEENIWWFADKSMVKNCEIALTEKITHFLKKMDFTSFKKSGKSSKKQEIFNLIYQHFRGVYTPDKFLVNQLIEGIN</sequence>
<evidence type="ECO:0000313" key="5">
    <source>
        <dbReference type="EMBL" id="UYP45894.1"/>
    </source>
</evidence>
<organism evidence="5 6">
    <name type="scientific">Candidatus Lokiarchaeum ossiferum</name>
    <dbReference type="NCBI Taxonomy" id="2951803"/>
    <lineage>
        <taxon>Archaea</taxon>
        <taxon>Promethearchaeati</taxon>
        <taxon>Promethearchaeota</taxon>
        <taxon>Promethearchaeia</taxon>
        <taxon>Promethearchaeales</taxon>
        <taxon>Promethearchaeaceae</taxon>
        <taxon>Candidatus Lokiarchaeum</taxon>
    </lineage>
</organism>
<dbReference type="InterPro" id="IPR002052">
    <property type="entry name" value="DNA_methylase_N6_adenine_CS"/>
</dbReference>